<evidence type="ECO:0000313" key="6">
    <source>
        <dbReference type="Proteomes" id="UP000294678"/>
    </source>
</evidence>
<dbReference type="GO" id="GO:0051536">
    <property type="term" value="F:iron-sulfur cluster binding"/>
    <property type="evidence" value="ECO:0007669"/>
    <property type="project" value="UniProtKB-KW"/>
</dbReference>
<protein>
    <submittedName>
        <fullName evidence="5">MinD superfamily P-loop ATPase</fullName>
    </submittedName>
</protein>
<dbReference type="InterPro" id="IPR017900">
    <property type="entry name" value="4Fe4S_Fe_S_CS"/>
</dbReference>
<dbReference type="Gene3D" id="3.40.50.300">
    <property type="entry name" value="P-loop containing nucleotide triphosphate hydrolases"/>
    <property type="match status" value="1"/>
</dbReference>
<proteinExistence type="predicted"/>
<dbReference type="EMBL" id="SOBG01000002">
    <property type="protein sequence ID" value="TDT71949.1"/>
    <property type="molecule type" value="Genomic_DNA"/>
</dbReference>
<dbReference type="PANTHER" id="PTHR43534:SF1">
    <property type="entry name" value="4FE-4S CLUSTER CONTAINING PARA FAMILY ATPASE PROTEIN"/>
    <property type="match status" value="1"/>
</dbReference>
<sequence length="287" mass="32053">MNEINEIVVISGKGGTGKTTLTASIIPYLDDVIIADCDVDAPDLNILFELEITKSEDFIGTQKAVIDYEKCIKCGKCYRSCNFGAITKEIEVNIPKCEGCGVCEFVCPVNAIEMKDAVVGKLFVSNSNYGQIVHARLKPGEETSGRLVAEVRKRAKKIGEENNIKNMIVDGSPGVACNVISSITGAKKVIIVVESTFSGLHDLKRVYELTQKFRLSIIVVINKYDLSEELTQEIEKYCKENKIEVGLKIPFNKNMVKAIVNKKIPSLEEKEFFEQIRFDRFIDKIRV</sequence>
<dbReference type="Pfam" id="PF01656">
    <property type="entry name" value="CbiA"/>
    <property type="match status" value="1"/>
</dbReference>
<comment type="caution">
    <text evidence="5">The sequence shown here is derived from an EMBL/GenBank/DDBJ whole genome shotgun (WGS) entry which is preliminary data.</text>
</comment>
<name>A0AA46DZW0_9FUSO</name>
<dbReference type="Proteomes" id="UP000294678">
    <property type="component" value="Unassembled WGS sequence"/>
</dbReference>
<keyword evidence="3" id="KW-0411">Iron-sulfur</keyword>
<evidence type="ECO:0000256" key="3">
    <source>
        <dbReference type="ARBA" id="ARBA00023014"/>
    </source>
</evidence>
<evidence type="ECO:0000256" key="1">
    <source>
        <dbReference type="ARBA" id="ARBA00022723"/>
    </source>
</evidence>
<keyword evidence="2" id="KW-0408">Iron</keyword>
<dbReference type="Pfam" id="PF00037">
    <property type="entry name" value="Fer4"/>
    <property type="match status" value="2"/>
</dbReference>
<dbReference type="InterPro" id="IPR017896">
    <property type="entry name" value="4Fe4S_Fe-S-bd"/>
</dbReference>
<reference evidence="5 6" key="1">
    <citation type="submission" date="2019-03" db="EMBL/GenBank/DDBJ databases">
        <title>Genomic Encyclopedia of Type Strains, Phase IV (KMG-IV): sequencing the most valuable type-strain genomes for metagenomic binning, comparative biology and taxonomic classification.</title>
        <authorList>
            <person name="Goeker M."/>
        </authorList>
    </citation>
    <scope>NUCLEOTIDE SEQUENCE [LARGE SCALE GENOMIC DNA]</scope>
    <source>
        <strain evidence="5 6">DSM 100055</strain>
    </source>
</reference>
<organism evidence="5 6">
    <name type="scientific">Hypnocyclicus thermotrophus</name>
    <dbReference type="NCBI Taxonomy" id="1627895"/>
    <lineage>
        <taxon>Bacteria</taxon>
        <taxon>Fusobacteriati</taxon>
        <taxon>Fusobacteriota</taxon>
        <taxon>Fusobacteriia</taxon>
        <taxon>Fusobacteriales</taxon>
        <taxon>Fusobacteriaceae</taxon>
        <taxon>Hypnocyclicus</taxon>
    </lineage>
</organism>
<accession>A0AA46DZW0</accession>
<dbReference type="Gene3D" id="3.30.70.20">
    <property type="match status" value="1"/>
</dbReference>
<dbReference type="PROSITE" id="PS00198">
    <property type="entry name" value="4FE4S_FER_1"/>
    <property type="match status" value="1"/>
</dbReference>
<gene>
    <name evidence="5" type="ORF">EV215_0641</name>
</gene>
<feature type="domain" description="4Fe-4S ferredoxin-type" evidence="4">
    <location>
        <begin position="88"/>
        <end position="117"/>
    </location>
</feature>
<evidence type="ECO:0000313" key="5">
    <source>
        <dbReference type="EMBL" id="TDT71949.1"/>
    </source>
</evidence>
<dbReference type="RefSeq" id="WP_134112538.1">
    <property type="nucleotide sequence ID" value="NZ_SOBG01000002.1"/>
</dbReference>
<feature type="domain" description="4Fe-4S ferredoxin-type" evidence="4">
    <location>
        <begin position="62"/>
        <end position="87"/>
    </location>
</feature>
<dbReference type="InterPro" id="IPR027417">
    <property type="entry name" value="P-loop_NTPase"/>
</dbReference>
<evidence type="ECO:0000256" key="2">
    <source>
        <dbReference type="ARBA" id="ARBA00023004"/>
    </source>
</evidence>
<dbReference type="AlphaFoldDB" id="A0AA46DZW0"/>
<dbReference type="GO" id="GO:0046872">
    <property type="term" value="F:metal ion binding"/>
    <property type="evidence" value="ECO:0007669"/>
    <property type="project" value="UniProtKB-KW"/>
</dbReference>
<dbReference type="SUPFAM" id="SSF52540">
    <property type="entry name" value="P-loop containing nucleoside triphosphate hydrolases"/>
    <property type="match status" value="1"/>
</dbReference>
<dbReference type="PANTHER" id="PTHR43534">
    <property type="entry name" value="MIND SUPERFAMILY P-LOOP ATPASE CONTAINING AN INSERTED FERREDOXIN DOMAIN"/>
    <property type="match status" value="1"/>
</dbReference>
<dbReference type="SUPFAM" id="SSF54862">
    <property type="entry name" value="4Fe-4S ferredoxins"/>
    <property type="match status" value="1"/>
</dbReference>
<evidence type="ECO:0000259" key="4">
    <source>
        <dbReference type="PROSITE" id="PS51379"/>
    </source>
</evidence>
<keyword evidence="6" id="KW-1185">Reference proteome</keyword>
<keyword evidence="1" id="KW-0479">Metal-binding</keyword>
<dbReference type="PROSITE" id="PS51379">
    <property type="entry name" value="4FE4S_FER_2"/>
    <property type="match status" value="2"/>
</dbReference>
<dbReference type="InterPro" id="IPR002586">
    <property type="entry name" value="CobQ/CobB/MinD/ParA_Nub-bd_dom"/>
</dbReference>
<dbReference type="CDD" id="cd03110">
    <property type="entry name" value="SIMIBI_bact_arch"/>
    <property type="match status" value="1"/>
</dbReference>